<protein>
    <submittedName>
        <fullName evidence="3">Uncharacterized protein</fullName>
    </submittedName>
</protein>
<evidence type="ECO:0000313" key="4">
    <source>
        <dbReference type="Proteomes" id="UP000499080"/>
    </source>
</evidence>
<gene>
    <name evidence="3" type="ORF">AVEN_129699_1</name>
</gene>
<feature type="compositionally biased region" description="Polar residues" evidence="1">
    <location>
        <begin position="198"/>
        <end position="216"/>
    </location>
</feature>
<name>A0A4Y2LGC0_ARAVE</name>
<evidence type="ECO:0000256" key="1">
    <source>
        <dbReference type="SAM" id="MobiDB-lite"/>
    </source>
</evidence>
<accession>A0A4Y2LGC0</accession>
<sequence length="273" mass="29430">MDGKQAMCSVVTTLLALAMLNVLPIGGQMMCPWCDKSTQAKLLDCVYTEMISKPELLMIPLRDIDNIKWQVASYSDSMADMPYDVKKVNVDKKFVGEMANVIKKNNYQNNHAIIDVISASAGNCYSSVTGYDPKVVTQDVKAMVKDDMRKITDPPGGNPSPEPNSRMPYSANQNQQSNFQPSRPQIQPPLKNAPFNHPGSSPVNSFGNPPSVNNAPFNPPGSSPINSFGNFPSVNNAPFNPPGSLPVNSFGNPPSVNNAPFNPPGSSPVNSFG</sequence>
<keyword evidence="2" id="KW-0732">Signal</keyword>
<feature type="compositionally biased region" description="Polar residues" evidence="1">
    <location>
        <begin position="246"/>
        <end position="260"/>
    </location>
</feature>
<evidence type="ECO:0000256" key="2">
    <source>
        <dbReference type="SAM" id="SignalP"/>
    </source>
</evidence>
<keyword evidence="4" id="KW-1185">Reference proteome</keyword>
<dbReference type="EMBL" id="BGPR01199316">
    <property type="protein sequence ID" value="GBN13509.1"/>
    <property type="molecule type" value="Genomic_DNA"/>
</dbReference>
<proteinExistence type="predicted"/>
<feature type="signal peptide" evidence="2">
    <location>
        <begin position="1"/>
        <end position="27"/>
    </location>
</feature>
<feature type="compositionally biased region" description="Polar residues" evidence="1">
    <location>
        <begin position="170"/>
        <end position="185"/>
    </location>
</feature>
<dbReference type="AlphaFoldDB" id="A0A4Y2LGC0"/>
<evidence type="ECO:0000313" key="3">
    <source>
        <dbReference type="EMBL" id="GBN13509.1"/>
    </source>
</evidence>
<feature type="non-terminal residue" evidence="3">
    <location>
        <position position="273"/>
    </location>
</feature>
<organism evidence="3 4">
    <name type="scientific">Araneus ventricosus</name>
    <name type="common">Orbweaver spider</name>
    <name type="synonym">Epeira ventricosa</name>
    <dbReference type="NCBI Taxonomy" id="182803"/>
    <lineage>
        <taxon>Eukaryota</taxon>
        <taxon>Metazoa</taxon>
        <taxon>Ecdysozoa</taxon>
        <taxon>Arthropoda</taxon>
        <taxon>Chelicerata</taxon>
        <taxon>Arachnida</taxon>
        <taxon>Araneae</taxon>
        <taxon>Araneomorphae</taxon>
        <taxon>Entelegynae</taxon>
        <taxon>Araneoidea</taxon>
        <taxon>Araneidae</taxon>
        <taxon>Araneus</taxon>
    </lineage>
</organism>
<feature type="region of interest" description="Disordered" evidence="1">
    <location>
        <begin position="148"/>
        <end position="273"/>
    </location>
</feature>
<dbReference type="Proteomes" id="UP000499080">
    <property type="component" value="Unassembled WGS sequence"/>
</dbReference>
<comment type="caution">
    <text evidence="3">The sequence shown here is derived from an EMBL/GenBank/DDBJ whole genome shotgun (WGS) entry which is preliminary data.</text>
</comment>
<feature type="chain" id="PRO_5021458345" evidence="2">
    <location>
        <begin position="28"/>
        <end position="273"/>
    </location>
</feature>
<feature type="compositionally biased region" description="Polar residues" evidence="1">
    <location>
        <begin position="223"/>
        <end position="238"/>
    </location>
</feature>
<reference evidence="3 4" key="1">
    <citation type="journal article" date="2019" name="Sci. Rep.">
        <title>Orb-weaving spider Araneus ventricosus genome elucidates the spidroin gene catalogue.</title>
        <authorList>
            <person name="Kono N."/>
            <person name="Nakamura H."/>
            <person name="Ohtoshi R."/>
            <person name="Moran D.A.P."/>
            <person name="Shinohara A."/>
            <person name="Yoshida Y."/>
            <person name="Fujiwara M."/>
            <person name="Mori M."/>
            <person name="Tomita M."/>
            <person name="Arakawa K."/>
        </authorList>
    </citation>
    <scope>NUCLEOTIDE SEQUENCE [LARGE SCALE GENOMIC DNA]</scope>
</reference>